<reference evidence="2" key="1">
    <citation type="journal article" date="2014" name="Science">
        <title>Ancient hybridizations among the ancestral genomes of bread wheat.</title>
        <authorList>
            <consortium name="International Wheat Genome Sequencing Consortium,"/>
            <person name="Marcussen T."/>
            <person name="Sandve S.R."/>
            <person name="Heier L."/>
            <person name="Spannagl M."/>
            <person name="Pfeifer M."/>
            <person name="Jakobsen K.S."/>
            <person name="Wulff B.B."/>
            <person name="Steuernagel B."/>
            <person name="Mayer K.F."/>
            <person name="Olsen O.A."/>
        </authorList>
    </citation>
    <scope>NUCLEOTIDE SEQUENCE [LARGE SCALE GENOMIC DNA]</scope>
    <source>
        <strain evidence="2">cv. AL8/78</strain>
    </source>
</reference>
<dbReference type="Proteomes" id="UP000015105">
    <property type="component" value="Unassembled WGS sequence"/>
</dbReference>
<evidence type="ECO:0000313" key="1">
    <source>
        <dbReference type="EnsemblPlants" id="AET0Gv20017100.1"/>
    </source>
</evidence>
<dbReference type="AlphaFoldDB" id="A0A452XBX2"/>
<protein>
    <submittedName>
        <fullName evidence="1">Uncharacterized protein</fullName>
    </submittedName>
</protein>
<reference evidence="2" key="2">
    <citation type="journal article" date="2017" name="Nat. Plants">
        <title>The Aegilops tauschii genome reveals multiple impacts of transposons.</title>
        <authorList>
            <person name="Zhao G."/>
            <person name="Zou C."/>
            <person name="Li K."/>
            <person name="Wang K."/>
            <person name="Li T."/>
            <person name="Gao L."/>
            <person name="Zhang X."/>
            <person name="Wang H."/>
            <person name="Yang Z."/>
            <person name="Liu X."/>
            <person name="Jiang W."/>
            <person name="Mao L."/>
            <person name="Kong X."/>
            <person name="Jiao Y."/>
            <person name="Jia J."/>
        </authorList>
    </citation>
    <scope>NUCLEOTIDE SEQUENCE [LARGE SCALE GENOMIC DNA]</scope>
    <source>
        <strain evidence="2">cv. AL8/78</strain>
    </source>
</reference>
<dbReference type="EnsemblPlants" id="AET0Gv20017100.1">
    <property type="protein sequence ID" value="AET0Gv20017100.1"/>
    <property type="gene ID" value="AET0Gv20017100"/>
</dbReference>
<evidence type="ECO:0000313" key="2">
    <source>
        <dbReference type="Proteomes" id="UP000015105"/>
    </source>
</evidence>
<proteinExistence type="predicted"/>
<accession>A0A452XBX2</accession>
<dbReference type="Gramene" id="AET0Gv20017100.1">
    <property type="protein sequence ID" value="AET0Gv20017100.1"/>
    <property type="gene ID" value="AET0Gv20017100"/>
</dbReference>
<reference evidence="1" key="3">
    <citation type="submission" date="2019-03" db="UniProtKB">
        <authorList>
            <consortium name="EnsemblPlants"/>
        </authorList>
    </citation>
    <scope>IDENTIFICATION</scope>
</reference>
<organism evidence="1 2">
    <name type="scientific">Aegilops tauschii subsp. strangulata</name>
    <name type="common">Goatgrass</name>
    <dbReference type="NCBI Taxonomy" id="200361"/>
    <lineage>
        <taxon>Eukaryota</taxon>
        <taxon>Viridiplantae</taxon>
        <taxon>Streptophyta</taxon>
        <taxon>Embryophyta</taxon>
        <taxon>Tracheophyta</taxon>
        <taxon>Spermatophyta</taxon>
        <taxon>Magnoliopsida</taxon>
        <taxon>Liliopsida</taxon>
        <taxon>Poales</taxon>
        <taxon>Poaceae</taxon>
        <taxon>BOP clade</taxon>
        <taxon>Pooideae</taxon>
        <taxon>Triticodae</taxon>
        <taxon>Triticeae</taxon>
        <taxon>Triticinae</taxon>
        <taxon>Aegilops</taxon>
    </lineage>
</organism>
<sequence>METRRTSSVYWMETTLCYTGWFTSKTTARDYEGPVPPCVDSRIHHHVLKDPLLRDAILWEMSAKRSNMATSEYLMINNVAPLSSTIYMRYQ</sequence>
<keyword evidence="2" id="KW-1185">Reference proteome</keyword>
<name>A0A452XBX2_AEGTS</name>